<accession>A0A1W4XN14</accession>
<keyword evidence="2" id="KW-1185">Reference proteome</keyword>
<dbReference type="KEGG" id="apln:108742984"/>
<protein>
    <submittedName>
        <fullName evidence="3">Uncharacterized protein MAL8P1.12-like isoform X1</fullName>
    </submittedName>
</protein>
<dbReference type="RefSeq" id="XP_018333868.1">
    <property type="nucleotide sequence ID" value="XM_018478366.1"/>
</dbReference>
<evidence type="ECO:0000313" key="3">
    <source>
        <dbReference type="RefSeq" id="XP_018333868.1"/>
    </source>
</evidence>
<dbReference type="Proteomes" id="UP000192223">
    <property type="component" value="Unplaced"/>
</dbReference>
<reference evidence="3" key="1">
    <citation type="submission" date="2025-08" db="UniProtKB">
        <authorList>
            <consortium name="RefSeq"/>
        </authorList>
    </citation>
    <scope>IDENTIFICATION</scope>
    <source>
        <tissue evidence="3">Entire body</tissue>
    </source>
</reference>
<feature type="coiled-coil region" evidence="1">
    <location>
        <begin position="107"/>
        <end position="141"/>
    </location>
</feature>
<organism evidence="2 3">
    <name type="scientific">Agrilus planipennis</name>
    <name type="common">Emerald ash borer</name>
    <name type="synonym">Agrilus marcopoli</name>
    <dbReference type="NCBI Taxonomy" id="224129"/>
    <lineage>
        <taxon>Eukaryota</taxon>
        <taxon>Metazoa</taxon>
        <taxon>Ecdysozoa</taxon>
        <taxon>Arthropoda</taxon>
        <taxon>Hexapoda</taxon>
        <taxon>Insecta</taxon>
        <taxon>Pterygota</taxon>
        <taxon>Neoptera</taxon>
        <taxon>Endopterygota</taxon>
        <taxon>Coleoptera</taxon>
        <taxon>Polyphaga</taxon>
        <taxon>Elateriformia</taxon>
        <taxon>Buprestoidea</taxon>
        <taxon>Buprestidae</taxon>
        <taxon>Agrilinae</taxon>
        <taxon>Agrilus</taxon>
    </lineage>
</organism>
<evidence type="ECO:0000313" key="2">
    <source>
        <dbReference type="Proteomes" id="UP000192223"/>
    </source>
</evidence>
<name>A0A1W4XN14_AGRPL</name>
<gene>
    <name evidence="3" type="primary">LOC108742984</name>
</gene>
<dbReference type="GeneID" id="108742984"/>
<dbReference type="AlphaFoldDB" id="A0A1W4XN14"/>
<dbReference type="InParanoid" id="A0A1W4XN14"/>
<evidence type="ECO:0000256" key="1">
    <source>
        <dbReference type="SAM" id="Coils"/>
    </source>
</evidence>
<keyword evidence="1" id="KW-0175">Coiled coil</keyword>
<sequence>MNYSITDSDNQQVFSREFENILQYYKKKQQRQNEFRNLVEMIEEIESSRGNELQFYQQQLSMLSKNSDDESNDMTSKYINEKEKCYQLEQQVSILTSKIEDLKVVCSKEKEKIISKYEEELEKLRRENEERKQDYIKKEIALYNELQATQAVAAVQFDEMEMKLKNLLDEANQKWREANSSCNTLRSELIRTKTQMNQMNFILNSKQKECQDLQDKLCAMEAKFFKIHETNISDDITNLLKKDCYDHRGMPCEMNIGHKPSDVNIETSVQNKVNNLTKIENKGTTTSTYKPSDSIRHKETTSELDDFKVNNQKEVTNFKRKIKLPSLIQVSNATETKFIKKKRKLYNINDIGNLNEIQ</sequence>
<proteinExistence type="predicted"/>